<feature type="domain" description="Fumarate lyase N-terminal" evidence="3">
    <location>
        <begin position="29"/>
        <end position="289"/>
    </location>
</feature>
<evidence type="ECO:0000256" key="2">
    <source>
        <dbReference type="NCBIfam" id="TIGR02426"/>
    </source>
</evidence>
<dbReference type="EMBL" id="JACIIU010000003">
    <property type="protein sequence ID" value="MBB6260469.1"/>
    <property type="molecule type" value="Genomic_DNA"/>
</dbReference>
<gene>
    <name evidence="4" type="ORF">FHS77_001003</name>
</gene>
<keyword evidence="4" id="KW-0413">Isomerase</keyword>
<accession>A0A841LXV5</accession>
<dbReference type="InterPro" id="IPR012789">
    <property type="entry name" value="Protocat_PcaB-like"/>
</dbReference>
<dbReference type="PANTHER" id="PTHR43172">
    <property type="entry name" value="ADENYLOSUCCINATE LYASE"/>
    <property type="match status" value="1"/>
</dbReference>
<dbReference type="GO" id="GO:0047472">
    <property type="term" value="F:3-carboxy-cis,cis-muconate cycloisomerase activity"/>
    <property type="evidence" value="ECO:0007669"/>
    <property type="project" value="UniProtKB-UniRule"/>
</dbReference>
<evidence type="ECO:0000256" key="1">
    <source>
        <dbReference type="ARBA" id="ARBA00034772"/>
    </source>
</evidence>
<dbReference type="InterPro" id="IPR008948">
    <property type="entry name" value="L-Aspartase-like"/>
</dbReference>
<dbReference type="InterPro" id="IPR000362">
    <property type="entry name" value="Fumarate_lyase_fam"/>
</dbReference>
<dbReference type="PANTHER" id="PTHR43172:SF2">
    <property type="entry name" value="ADENYLOSUCCINATE LYASE C-TERMINAL DOMAIN-CONTAINING PROTEIN"/>
    <property type="match status" value="1"/>
</dbReference>
<proteinExistence type="inferred from homology"/>
<dbReference type="InterPro" id="IPR022761">
    <property type="entry name" value="Fumarate_lyase_N"/>
</dbReference>
<evidence type="ECO:0000259" key="3">
    <source>
        <dbReference type="Pfam" id="PF00206"/>
    </source>
</evidence>
<dbReference type="PRINTS" id="PR00149">
    <property type="entry name" value="FUMRATELYASE"/>
</dbReference>
<sequence>MSICVFDHPFLSGLFKDEAVDKLFSASFDVEEMIRFETALAKAQAELGLIPEAAALAIAEAGSSFQADMAKLNQATARDGVVIPELVKQLRAHVGETYSQYVHFGATSQDVIDTSLMLRLKVFRQLIQEKLAQLLQRLEALDQTHGKRGLTAYTRMQAALPVTVHDRIISWIEPLKRAPIRLEQLHFPLQLGGAVGTLRDFGDQATALRAKLSLMLALDDLPQWQSVRDIITDIAHVFVTLSGSLGKMGQDIALMAQGANEIALSGGGASSAMPHKQNPVNAEILVSLARFNAVQISAMQHSMIHEQERSGAAWSLEWMVLPQICASLAAALNISIRLTDQIQSLGKDH</sequence>
<evidence type="ECO:0000313" key="5">
    <source>
        <dbReference type="Proteomes" id="UP000555393"/>
    </source>
</evidence>
<protein>
    <recommendedName>
        <fullName evidence="2">3-carboxy-cis,cis-muconate cycloisomerase</fullName>
        <ecNumber evidence="2">5.5.1.2</ecNumber>
    </recommendedName>
</protein>
<dbReference type="Pfam" id="PF00206">
    <property type="entry name" value="Lyase_1"/>
    <property type="match status" value="1"/>
</dbReference>
<dbReference type="NCBIfam" id="NF004631">
    <property type="entry name" value="PRK05975.1"/>
    <property type="match status" value="1"/>
</dbReference>
<dbReference type="RefSeq" id="WP_184220869.1">
    <property type="nucleotide sequence ID" value="NZ_JACIIU010000003.1"/>
</dbReference>
<dbReference type="SUPFAM" id="SSF48557">
    <property type="entry name" value="L-aspartase-like"/>
    <property type="match status" value="1"/>
</dbReference>
<dbReference type="Gene3D" id="1.20.200.10">
    <property type="entry name" value="Fumarase/aspartase (Central domain)"/>
    <property type="match status" value="1"/>
</dbReference>
<dbReference type="EC" id="5.5.1.2" evidence="2"/>
<reference evidence="4 5" key="1">
    <citation type="submission" date="2020-08" db="EMBL/GenBank/DDBJ databases">
        <title>Genomic Encyclopedia of Type Strains, Phase IV (KMG-IV): sequencing the most valuable type-strain genomes for metagenomic binning, comparative biology and taxonomic classification.</title>
        <authorList>
            <person name="Goeker M."/>
        </authorList>
    </citation>
    <scope>NUCLEOTIDE SEQUENCE [LARGE SCALE GENOMIC DNA]</scope>
    <source>
        <strain evidence="4 5">DSM 22336</strain>
    </source>
</reference>
<dbReference type="AlphaFoldDB" id="A0A841LXV5"/>
<organism evidence="4 5">
    <name type="scientific">Paenochrobactrum gallinarii</name>
    <dbReference type="NCBI Taxonomy" id="643673"/>
    <lineage>
        <taxon>Bacteria</taxon>
        <taxon>Pseudomonadati</taxon>
        <taxon>Pseudomonadota</taxon>
        <taxon>Alphaproteobacteria</taxon>
        <taxon>Hyphomicrobiales</taxon>
        <taxon>Brucellaceae</taxon>
        <taxon>Paenochrobactrum</taxon>
    </lineage>
</organism>
<comment type="caution">
    <text evidence="4">The sequence shown here is derived from an EMBL/GenBank/DDBJ whole genome shotgun (WGS) entry which is preliminary data.</text>
</comment>
<dbReference type="GO" id="GO:0019619">
    <property type="term" value="P:3,4-dihydroxybenzoate catabolic process"/>
    <property type="evidence" value="ECO:0007669"/>
    <property type="project" value="InterPro"/>
</dbReference>
<evidence type="ECO:0000313" key="4">
    <source>
        <dbReference type="EMBL" id="MBB6260469.1"/>
    </source>
</evidence>
<keyword evidence="5" id="KW-1185">Reference proteome</keyword>
<dbReference type="PRINTS" id="PR00145">
    <property type="entry name" value="ARGSUCLYASE"/>
</dbReference>
<dbReference type="Proteomes" id="UP000555393">
    <property type="component" value="Unassembled WGS sequence"/>
</dbReference>
<name>A0A841LXV5_9HYPH</name>
<comment type="similarity">
    <text evidence="1">Belongs to the class-II fumarase/aspartase family.</text>
</comment>
<dbReference type="NCBIfam" id="TIGR02426">
    <property type="entry name" value="protocat_pcaB"/>
    <property type="match status" value="1"/>
</dbReference>